<keyword evidence="2" id="KW-0472">Membrane</keyword>
<keyword evidence="2" id="KW-0812">Transmembrane</keyword>
<dbReference type="AlphaFoldDB" id="A0A316A1B3"/>
<name>A0A316A1B3_9FIRM</name>
<evidence type="ECO:0000313" key="4">
    <source>
        <dbReference type="EMBL" id="SUQ13902.1"/>
    </source>
</evidence>
<evidence type="ECO:0000256" key="2">
    <source>
        <dbReference type="SAM" id="Phobius"/>
    </source>
</evidence>
<comment type="similarity">
    <text evidence="1">Belongs to the EamA transporter family.</text>
</comment>
<dbReference type="EMBL" id="UHJJ01000004">
    <property type="protein sequence ID" value="SUQ13902.1"/>
    <property type="molecule type" value="Genomic_DNA"/>
</dbReference>
<dbReference type="GO" id="GO:0016020">
    <property type="term" value="C:membrane"/>
    <property type="evidence" value="ECO:0007669"/>
    <property type="project" value="InterPro"/>
</dbReference>
<keyword evidence="2" id="KW-1133">Transmembrane helix</keyword>
<evidence type="ECO:0000313" key="5">
    <source>
        <dbReference type="Proteomes" id="UP000254051"/>
    </source>
</evidence>
<dbReference type="Pfam" id="PF00892">
    <property type="entry name" value="EamA"/>
    <property type="match status" value="1"/>
</dbReference>
<reference evidence="5" key="1">
    <citation type="submission" date="2017-07" db="EMBL/GenBank/DDBJ databases">
        <authorList>
            <person name="Varghese N."/>
            <person name="Submissions S."/>
        </authorList>
    </citation>
    <scope>NUCLEOTIDE SEQUENCE [LARGE SCALE GENOMIC DNA]</scope>
    <source>
        <strain evidence="5">NLAE-zl-C134</strain>
    </source>
</reference>
<gene>
    <name evidence="4" type="ORF">SAMN05216529_104213</name>
</gene>
<keyword evidence="5" id="KW-1185">Reference proteome</keyword>
<organism evidence="4 5">
    <name type="scientific">Faecalicatena contorta</name>
    <dbReference type="NCBI Taxonomy" id="39482"/>
    <lineage>
        <taxon>Bacteria</taxon>
        <taxon>Bacillati</taxon>
        <taxon>Bacillota</taxon>
        <taxon>Clostridia</taxon>
        <taxon>Lachnospirales</taxon>
        <taxon>Lachnospiraceae</taxon>
        <taxon>Faecalicatena</taxon>
    </lineage>
</organism>
<feature type="transmembrane region" description="Helical" evidence="2">
    <location>
        <begin position="88"/>
        <end position="108"/>
    </location>
</feature>
<evidence type="ECO:0000259" key="3">
    <source>
        <dbReference type="Pfam" id="PF00892"/>
    </source>
</evidence>
<dbReference type="InterPro" id="IPR000620">
    <property type="entry name" value="EamA_dom"/>
</dbReference>
<proteinExistence type="inferred from homology"/>
<protein>
    <submittedName>
        <fullName evidence="4">EamA-like transporter family protein</fullName>
    </submittedName>
</protein>
<dbReference type="Proteomes" id="UP000254051">
    <property type="component" value="Unassembled WGS sequence"/>
</dbReference>
<feature type="domain" description="EamA" evidence="3">
    <location>
        <begin position="14"/>
        <end position="128"/>
    </location>
</feature>
<accession>A0A316A1B3</accession>
<sequence length="129" mass="14382">MITKIINSKKFFWIAALISNFLWASLFSVIKLGYSIAKISSRDVYGQILFAGYVFTVSGIITIGGNCFKSEQCFLKKNTRKELKVKSVMKIIIIALCQTVFQYSFLYIGLAHTTATKGAILSSTNVFIS</sequence>
<evidence type="ECO:0000256" key="1">
    <source>
        <dbReference type="ARBA" id="ARBA00007362"/>
    </source>
</evidence>
<feature type="transmembrane region" description="Helical" evidence="2">
    <location>
        <begin position="12"/>
        <end position="36"/>
    </location>
</feature>
<feature type="transmembrane region" description="Helical" evidence="2">
    <location>
        <begin position="48"/>
        <end position="68"/>
    </location>
</feature>